<sequence length="74" mass="8369">MKINKTGALDGSKHKENGEEQCKPFKPQKKLIDYFKSANKSEEYGGLYDEYDSPCLATGTVGFKDLRIRLPLNN</sequence>
<keyword evidence="3" id="KW-1185">Reference proteome</keyword>
<evidence type="ECO:0000313" key="3">
    <source>
        <dbReference type="Proteomes" id="UP001306592"/>
    </source>
</evidence>
<dbReference type="RefSeq" id="WP_336203651.1">
    <property type="nucleotide sequence ID" value="NZ_JBANEI010000017.1"/>
</dbReference>
<organism evidence="2 3">
    <name type="scientific">Erwinia aphidicola</name>
    <dbReference type="NCBI Taxonomy" id="68334"/>
    <lineage>
        <taxon>Bacteria</taxon>
        <taxon>Pseudomonadati</taxon>
        <taxon>Pseudomonadota</taxon>
        <taxon>Gammaproteobacteria</taxon>
        <taxon>Enterobacterales</taxon>
        <taxon>Erwiniaceae</taxon>
        <taxon>Erwinia</taxon>
    </lineage>
</organism>
<proteinExistence type="predicted"/>
<name>A0ABU8DK57_ERWAP</name>
<accession>A0ABU8DK57</accession>
<evidence type="ECO:0000313" key="2">
    <source>
        <dbReference type="EMBL" id="MEI2683894.1"/>
    </source>
</evidence>
<protein>
    <submittedName>
        <fullName evidence="2">Uncharacterized protein</fullName>
    </submittedName>
</protein>
<reference evidence="2 3" key="1">
    <citation type="submission" date="2024-02" db="EMBL/GenBank/DDBJ databases">
        <title>First report Erwinia aphidicola in onion in Chile.</title>
        <authorList>
            <person name="Valenzuela M."/>
            <person name="Pena M."/>
            <person name="Dutta B."/>
        </authorList>
    </citation>
    <scope>NUCLEOTIDE SEQUENCE [LARGE SCALE GENOMIC DNA]</scope>
    <source>
        <strain evidence="2 3">QCJ3A</strain>
    </source>
</reference>
<gene>
    <name evidence="2" type="ORF">V8N49_19795</name>
</gene>
<feature type="compositionally biased region" description="Basic and acidic residues" evidence="1">
    <location>
        <begin position="11"/>
        <end position="22"/>
    </location>
</feature>
<dbReference type="Proteomes" id="UP001306592">
    <property type="component" value="Unassembled WGS sequence"/>
</dbReference>
<evidence type="ECO:0000256" key="1">
    <source>
        <dbReference type="SAM" id="MobiDB-lite"/>
    </source>
</evidence>
<comment type="caution">
    <text evidence="2">The sequence shown here is derived from an EMBL/GenBank/DDBJ whole genome shotgun (WGS) entry which is preliminary data.</text>
</comment>
<feature type="region of interest" description="Disordered" evidence="1">
    <location>
        <begin position="1"/>
        <end position="22"/>
    </location>
</feature>
<dbReference type="EMBL" id="JBANEI010000017">
    <property type="protein sequence ID" value="MEI2683894.1"/>
    <property type="molecule type" value="Genomic_DNA"/>
</dbReference>